<gene>
    <name evidence="3" type="ORF">GMARGA_LOCUS25638</name>
</gene>
<evidence type="ECO:0000256" key="1">
    <source>
        <dbReference type="SAM" id="MobiDB-lite"/>
    </source>
</evidence>
<evidence type="ECO:0000313" key="3">
    <source>
        <dbReference type="EMBL" id="CAG8812773.1"/>
    </source>
</evidence>
<reference evidence="3 4" key="1">
    <citation type="submission" date="2021-06" db="EMBL/GenBank/DDBJ databases">
        <authorList>
            <person name="Kallberg Y."/>
            <person name="Tangrot J."/>
            <person name="Rosling A."/>
        </authorList>
    </citation>
    <scope>NUCLEOTIDE SEQUENCE [LARGE SCALE GENOMIC DNA]</scope>
    <source>
        <strain evidence="3 4">120-4 pot B 10/14</strain>
    </source>
</reference>
<evidence type="ECO:0000259" key="2">
    <source>
        <dbReference type="Pfam" id="PF10551"/>
    </source>
</evidence>
<sequence>IVIRGWDENNTLMHLFWITPNQIENWIQYSDCVLNDITHKTNKYGMALSLFVGFDNNQCNVLLAQALLANESLESHVWMFNQLLKLIGTFLAIILTNTNPAVDAAVHQTILEQKISYRKIHGTYKKALQVALQDKNKLQDLFNVLQDFINERDNESLDSEESLDDTDNDKENSETVTVHLQNPKCHCGRERPLGTKRLKSSHEPSNTKSTKNQYRCLKYRGVSHYQKKCTAK</sequence>
<accession>A0ABN7W208</accession>
<dbReference type="EMBL" id="CAJVQB010028638">
    <property type="protein sequence ID" value="CAG8812773.1"/>
    <property type="molecule type" value="Genomic_DNA"/>
</dbReference>
<feature type="domain" description="MULE transposase" evidence="2">
    <location>
        <begin position="35"/>
        <end position="110"/>
    </location>
</feature>
<dbReference type="PANTHER" id="PTHR47718">
    <property type="entry name" value="OS01G0519700 PROTEIN"/>
    <property type="match status" value="1"/>
</dbReference>
<feature type="non-terminal residue" evidence="3">
    <location>
        <position position="1"/>
    </location>
</feature>
<keyword evidence="4" id="KW-1185">Reference proteome</keyword>
<comment type="caution">
    <text evidence="3">The sequence shown here is derived from an EMBL/GenBank/DDBJ whole genome shotgun (WGS) entry which is preliminary data.</text>
</comment>
<dbReference type="Proteomes" id="UP000789901">
    <property type="component" value="Unassembled WGS sequence"/>
</dbReference>
<feature type="compositionally biased region" description="Acidic residues" evidence="1">
    <location>
        <begin position="156"/>
        <end position="168"/>
    </location>
</feature>
<protein>
    <submittedName>
        <fullName evidence="3">8226_t:CDS:1</fullName>
    </submittedName>
</protein>
<feature type="region of interest" description="Disordered" evidence="1">
    <location>
        <begin position="155"/>
        <end position="214"/>
    </location>
</feature>
<proteinExistence type="predicted"/>
<dbReference type="Pfam" id="PF10551">
    <property type="entry name" value="MULE"/>
    <property type="match status" value="1"/>
</dbReference>
<evidence type="ECO:0000313" key="4">
    <source>
        <dbReference type="Proteomes" id="UP000789901"/>
    </source>
</evidence>
<dbReference type="InterPro" id="IPR018289">
    <property type="entry name" value="MULE_transposase_dom"/>
</dbReference>
<feature type="compositionally biased region" description="Polar residues" evidence="1">
    <location>
        <begin position="203"/>
        <end position="213"/>
    </location>
</feature>
<name>A0ABN7W208_GIGMA</name>
<organism evidence="3 4">
    <name type="scientific">Gigaspora margarita</name>
    <dbReference type="NCBI Taxonomy" id="4874"/>
    <lineage>
        <taxon>Eukaryota</taxon>
        <taxon>Fungi</taxon>
        <taxon>Fungi incertae sedis</taxon>
        <taxon>Mucoromycota</taxon>
        <taxon>Glomeromycotina</taxon>
        <taxon>Glomeromycetes</taxon>
        <taxon>Diversisporales</taxon>
        <taxon>Gigasporaceae</taxon>
        <taxon>Gigaspora</taxon>
    </lineage>
</organism>